<evidence type="ECO:0000259" key="6">
    <source>
        <dbReference type="PROSITE" id="PS50893"/>
    </source>
</evidence>
<dbReference type="GO" id="GO:0022857">
    <property type="term" value="F:transmembrane transporter activity"/>
    <property type="evidence" value="ECO:0007669"/>
    <property type="project" value="UniProtKB-ARBA"/>
</dbReference>
<dbReference type="PROSITE" id="PS00211">
    <property type="entry name" value="ABC_TRANSPORTER_1"/>
    <property type="match status" value="1"/>
</dbReference>
<dbReference type="InterPro" id="IPR003593">
    <property type="entry name" value="AAA+_ATPase"/>
</dbReference>
<dbReference type="STRING" id="1423750.FC89_GL000526"/>
<dbReference type="Gene3D" id="3.40.50.300">
    <property type="entry name" value="P-loop containing nucleotide triphosphate hydrolases"/>
    <property type="match status" value="1"/>
</dbReference>
<evidence type="ECO:0000256" key="3">
    <source>
        <dbReference type="ARBA" id="ARBA00022741"/>
    </source>
</evidence>
<dbReference type="OrthoDB" id="9791546at2"/>
<dbReference type="InterPro" id="IPR027417">
    <property type="entry name" value="P-loop_NTPase"/>
</dbReference>
<organism evidence="7 8">
    <name type="scientific">Liquorilactobacillus ghanensis DSM 18630</name>
    <dbReference type="NCBI Taxonomy" id="1423750"/>
    <lineage>
        <taxon>Bacteria</taxon>
        <taxon>Bacillati</taxon>
        <taxon>Bacillota</taxon>
        <taxon>Bacilli</taxon>
        <taxon>Lactobacillales</taxon>
        <taxon>Lactobacillaceae</taxon>
        <taxon>Liquorilactobacillus</taxon>
    </lineage>
</organism>
<reference evidence="7 8" key="1">
    <citation type="journal article" date="2015" name="Genome Announc.">
        <title>Expanding the biotechnology potential of lactobacilli through comparative genomics of 213 strains and associated genera.</title>
        <authorList>
            <person name="Sun Z."/>
            <person name="Harris H.M."/>
            <person name="McCann A."/>
            <person name="Guo C."/>
            <person name="Argimon S."/>
            <person name="Zhang W."/>
            <person name="Yang X."/>
            <person name="Jeffery I.B."/>
            <person name="Cooney J.C."/>
            <person name="Kagawa T.F."/>
            <person name="Liu W."/>
            <person name="Song Y."/>
            <person name="Salvetti E."/>
            <person name="Wrobel A."/>
            <person name="Rasinkangas P."/>
            <person name="Parkhill J."/>
            <person name="Rea M.C."/>
            <person name="O'Sullivan O."/>
            <person name="Ritari J."/>
            <person name="Douillard F.P."/>
            <person name="Paul Ross R."/>
            <person name="Yang R."/>
            <person name="Briner A.E."/>
            <person name="Felis G.E."/>
            <person name="de Vos W.M."/>
            <person name="Barrangou R."/>
            <person name="Klaenhammer T.R."/>
            <person name="Caufield P.W."/>
            <person name="Cui Y."/>
            <person name="Zhang H."/>
            <person name="O'Toole P.W."/>
        </authorList>
    </citation>
    <scope>NUCLEOTIDE SEQUENCE [LARGE SCALE GENOMIC DNA]</scope>
    <source>
        <strain evidence="7 8">DSM 18630</strain>
    </source>
</reference>
<dbReference type="GO" id="GO:0098796">
    <property type="term" value="C:membrane protein complex"/>
    <property type="evidence" value="ECO:0007669"/>
    <property type="project" value="UniProtKB-ARBA"/>
</dbReference>
<gene>
    <name evidence="7" type="ORF">FC89_GL000526</name>
</gene>
<proteinExistence type="inferred from homology"/>
<name>A0A0R1VLH3_9LACO</name>
<dbReference type="CDD" id="cd03255">
    <property type="entry name" value="ABC_MJ0796_LolCDE_FtsE"/>
    <property type="match status" value="1"/>
</dbReference>
<evidence type="ECO:0000256" key="1">
    <source>
        <dbReference type="ARBA" id="ARBA00005417"/>
    </source>
</evidence>
<comment type="caution">
    <text evidence="7">The sequence shown here is derived from an EMBL/GenBank/DDBJ whole genome shotgun (WGS) entry which is preliminary data.</text>
</comment>
<protein>
    <submittedName>
        <fullName evidence="7">ABC transporter ATP-binding protein</fullName>
    </submittedName>
</protein>
<evidence type="ECO:0000313" key="7">
    <source>
        <dbReference type="EMBL" id="KRM06386.1"/>
    </source>
</evidence>
<dbReference type="PANTHER" id="PTHR42798">
    <property type="entry name" value="LIPOPROTEIN-RELEASING SYSTEM ATP-BINDING PROTEIN LOLD"/>
    <property type="match status" value="1"/>
</dbReference>
<accession>A0A0R1VLH3</accession>
<dbReference type="PATRIC" id="fig|1423750.3.peg.542"/>
<keyword evidence="2" id="KW-0813">Transport</keyword>
<dbReference type="InterPro" id="IPR017871">
    <property type="entry name" value="ABC_transporter-like_CS"/>
</dbReference>
<evidence type="ECO:0000256" key="2">
    <source>
        <dbReference type="ARBA" id="ARBA00022448"/>
    </source>
</evidence>
<evidence type="ECO:0000313" key="8">
    <source>
        <dbReference type="Proteomes" id="UP000051451"/>
    </source>
</evidence>
<dbReference type="SUPFAM" id="SSF52540">
    <property type="entry name" value="P-loop containing nucleoside triphosphate hydrolases"/>
    <property type="match status" value="1"/>
</dbReference>
<dbReference type="EMBL" id="AZGB01000015">
    <property type="protein sequence ID" value="KRM06386.1"/>
    <property type="molecule type" value="Genomic_DNA"/>
</dbReference>
<evidence type="ECO:0000256" key="4">
    <source>
        <dbReference type="ARBA" id="ARBA00022840"/>
    </source>
</evidence>
<dbReference type="InterPro" id="IPR017911">
    <property type="entry name" value="MacB-like_ATP-bd"/>
</dbReference>
<keyword evidence="8" id="KW-1185">Reference proteome</keyword>
<dbReference type="InterPro" id="IPR003439">
    <property type="entry name" value="ABC_transporter-like_ATP-bd"/>
</dbReference>
<comment type="similarity">
    <text evidence="1">Belongs to the ABC transporter superfamily.</text>
</comment>
<dbReference type="GO" id="GO:0016887">
    <property type="term" value="F:ATP hydrolysis activity"/>
    <property type="evidence" value="ECO:0007669"/>
    <property type="project" value="InterPro"/>
</dbReference>
<dbReference type="RefSeq" id="WP_057871307.1">
    <property type="nucleotide sequence ID" value="NZ_AZGB01000015.1"/>
</dbReference>
<dbReference type="SMART" id="SM00382">
    <property type="entry name" value="AAA"/>
    <property type="match status" value="1"/>
</dbReference>
<dbReference type="GO" id="GO:0005524">
    <property type="term" value="F:ATP binding"/>
    <property type="evidence" value="ECO:0007669"/>
    <property type="project" value="UniProtKB-KW"/>
</dbReference>
<dbReference type="PANTHER" id="PTHR42798:SF2">
    <property type="entry name" value="ABC TRANSPORTER ATP-BINDING PROTEIN MG467-RELATED"/>
    <property type="match status" value="1"/>
</dbReference>
<sequence>MIKIQHISRIYQNGTTKTSALKDIDFKIKPNEVTIILGPSGSGKSTTLNILGGMDRPTSGQIFYDDRVISNESDKALTDYRRKIVGFVFQFYNLVSNLTVRENIEIAAKLTNNNQDRVNQLIQKVGLENRQDNFPDQLSGGEMQRVAIARALAKEPALLLCDEPTGALDSKTSQRIFQLLKDSCSPKTAVVIVTHNSEVAPIGNKVVHIKDGKISEITNNPHPIAVSEVNWS</sequence>
<evidence type="ECO:0000256" key="5">
    <source>
        <dbReference type="ARBA" id="ARBA00022970"/>
    </source>
</evidence>
<dbReference type="AlphaFoldDB" id="A0A0R1VLH3"/>
<dbReference type="FunFam" id="3.40.50.300:FF:000032">
    <property type="entry name" value="Export ABC transporter ATP-binding protein"/>
    <property type="match status" value="1"/>
</dbReference>
<dbReference type="Pfam" id="PF00005">
    <property type="entry name" value="ABC_tran"/>
    <property type="match status" value="1"/>
</dbReference>
<dbReference type="Proteomes" id="UP000051451">
    <property type="component" value="Unassembled WGS sequence"/>
</dbReference>
<keyword evidence="5" id="KW-0029">Amino-acid transport</keyword>
<dbReference type="GeneID" id="98318569"/>
<dbReference type="GO" id="GO:0006865">
    <property type="term" value="P:amino acid transport"/>
    <property type="evidence" value="ECO:0007669"/>
    <property type="project" value="UniProtKB-KW"/>
</dbReference>
<keyword evidence="4 7" id="KW-0067">ATP-binding</keyword>
<keyword evidence="3" id="KW-0547">Nucleotide-binding</keyword>
<dbReference type="PROSITE" id="PS50893">
    <property type="entry name" value="ABC_TRANSPORTER_2"/>
    <property type="match status" value="1"/>
</dbReference>
<feature type="domain" description="ABC transporter" evidence="6">
    <location>
        <begin position="2"/>
        <end position="229"/>
    </location>
</feature>